<organism evidence="1">
    <name type="scientific">marine sediment metagenome</name>
    <dbReference type="NCBI Taxonomy" id="412755"/>
    <lineage>
        <taxon>unclassified sequences</taxon>
        <taxon>metagenomes</taxon>
        <taxon>ecological metagenomes</taxon>
    </lineage>
</organism>
<accession>X1KX37</accession>
<comment type="caution">
    <text evidence="1">The sequence shown here is derived from an EMBL/GenBank/DDBJ whole genome shotgun (WGS) entry which is preliminary data.</text>
</comment>
<evidence type="ECO:0000313" key="1">
    <source>
        <dbReference type="EMBL" id="GAH98210.1"/>
    </source>
</evidence>
<dbReference type="EMBL" id="BARU01050040">
    <property type="protein sequence ID" value="GAH98210.1"/>
    <property type="molecule type" value="Genomic_DNA"/>
</dbReference>
<reference evidence="1" key="1">
    <citation type="journal article" date="2014" name="Front. Microbiol.">
        <title>High frequency of phylogenetically diverse reductive dehalogenase-homologous genes in deep subseafloor sedimentary metagenomes.</title>
        <authorList>
            <person name="Kawai M."/>
            <person name="Futagami T."/>
            <person name="Toyoda A."/>
            <person name="Takaki Y."/>
            <person name="Nishi S."/>
            <person name="Hori S."/>
            <person name="Arai W."/>
            <person name="Tsubouchi T."/>
            <person name="Morono Y."/>
            <person name="Uchiyama I."/>
            <person name="Ito T."/>
            <person name="Fujiyama A."/>
            <person name="Inagaki F."/>
            <person name="Takami H."/>
        </authorList>
    </citation>
    <scope>NUCLEOTIDE SEQUENCE</scope>
    <source>
        <strain evidence="1">Expedition CK06-06</strain>
    </source>
</reference>
<name>X1KX37_9ZZZZ</name>
<proteinExistence type="predicted"/>
<dbReference type="AlphaFoldDB" id="X1KX37"/>
<feature type="non-terminal residue" evidence="1">
    <location>
        <position position="30"/>
    </location>
</feature>
<protein>
    <submittedName>
        <fullName evidence="1">Uncharacterized protein</fullName>
    </submittedName>
</protein>
<feature type="non-terminal residue" evidence="1">
    <location>
        <position position="1"/>
    </location>
</feature>
<sequence>KKKYDKKIKRLVFEHYGRRCICCGENKMAF</sequence>
<gene>
    <name evidence="1" type="ORF">S03H2_73182</name>
</gene>